<evidence type="ECO:0000313" key="4">
    <source>
        <dbReference type="Proteomes" id="UP001151699"/>
    </source>
</evidence>
<reference evidence="3" key="1">
    <citation type="submission" date="2022-07" db="EMBL/GenBank/DDBJ databases">
        <authorList>
            <person name="Trinca V."/>
            <person name="Uliana J.V.C."/>
            <person name="Torres T.T."/>
            <person name="Ward R.J."/>
            <person name="Monesi N."/>
        </authorList>
    </citation>
    <scope>NUCLEOTIDE SEQUENCE</scope>
    <source>
        <strain evidence="3">HSMRA1968</strain>
        <tissue evidence="3">Whole embryos</tissue>
    </source>
</reference>
<comment type="caution">
    <text evidence="3">The sequence shown here is derived from an EMBL/GenBank/DDBJ whole genome shotgun (WGS) entry which is preliminary data.</text>
</comment>
<dbReference type="AlphaFoldDB" id="A0A9Q0N490"/>
<keyword evidence="4" id="KW-1185">Reference proteome</keyword>
<gene>
    <name evidence="3" type="ORF">Bhyg_07828</name>
</gene>
<feature type="region of interest" description="Disordered" evidence="1">
    <location>
        <begin position="357"/>
        <end position="384"/>
    </location>
</feature>
<name>A0A9Q0N490_9DIPT</name>
<dbReference type="PANTHER" id="PTHR10773">
    <property type="entry name" value="DNA-DIRECTED RNA POLYMERASES I, II, AND III SUBUNIT RPABC2"/>
    <property type="match status" value="1"/>
</dbReference>
<sequence length="998" mass="114975">MAESEVSVTLLSSFGENFFSELEKSLKTKIPSLIKNILVLMDIDRSVILSEFDNDSITHIEQYMKFEFKENDKINPDDELKDYFGKFVNQQEDFVMSYGHKLMINAMVRACQDARKCNEQNSKQHTATAVETIGPNTFTQAVTLKPSEDNIALLFQSLRCWISNNSAFAKLRHDHLSFEVVRNTYKLKEDGTIHCTVKCPVTTCSSTFCVSYKRYKSSYKPKKKAVENQREVPARWHTYTVQLHMLNVHTAIENSGDNISLEGSSGSVLPFVDNQSTEGSDQILMDEKALRQLTPLPSTVIDNQSTEQSPSDKISMEGQALRQLIPPSPITIENQSIEQSSSDKISMDEKPLRQLRYRPSTAMQSKLKSTEHNHSSTSSSSELNQNLENIELKELNPIEVVLASNEALVEARLQEFDPLLQDAPIDPFEVFPDTASIATINELDCDIVDNSENKTKVTRIQKKNAHKNRENVVKPRRTQGMKCTSKFCMRSALRHCDMFCDEERSTIFDRFWKMNWSQKKVYTCNLIEIDAKKANASLKSRRSLTATYFLLKANNRKYQVCRKMFLCTLGIKEKMMRYWMKSKLDYGMFEHPDDIKERKMLKFKGGEYYKKNQERKSHLQQHRVLAGIYKEYIENCRKDGTEKLSLSVFTANVKELNYSLFKPRKDQCDLCCDFKTGNITEEEFFKHRTEITESHKEKETDTSNALKQLCTLLCMDVEAVQLLPKLLASSLYFSLKLQVHNFTIYDITSHKSVNYVWDESEGELEASVFTSVIVLHIENLIEKEFIFGSTLILYSDGCCYQNRNAVLSSALSWLAMKHSITIFQKILVKGHTHMECDSSHSLIERSIKKRTVNVPDDFIDAVSAARSKPFPLDVVKLTHSFFRNYNNKGLLSYTSIRPGKARGDPTVTDLRCLKYTANGRIFYKLSHKDVYKLLPQKRRSICNYKPAKLYSDRLQLSYRKFADLQKLKSVLPAKDHSFFNGLKHEPKTKKEKNRKIPI</sequence>
<feature type="compositionally biased region" description="Low complexity" evidence="1">
    <location>
        <begin position="375"/>
        <end position="384"/>
    </location>
</feature>
<feature type="domain" description="DUF7869" evidence="2">
    <location>
        <begin position="771"/>
        <end position="867"/>
    </location>
</feature>
<feature type="compositionally biased region" description="Polar residues" evidence="1">
    <location>
        <begin position="295"/>
        <end position="312"/>
    </location>
</feature>
<dbReference type="InterPro" id="IPR057191">
    <property type="entry name" value="DUF7869"/>
</dbReference>
<dbReference type="OrthoDB" id="6721314at2759"/>
<dbReference type="EMBL" id="WJQU01000002">
    <property type="protein sequence ID" value="KAJ6642872.1"/>
    <property type="molecule type" value="Genomic_DNA"/>
</dbReference>
<evidence type="ECO:0000313" key="3">
    <source>
        <dbReference type="EMBL" id="KAJ6642872.1"/>
    </source>
</evidence>
<accession>A0A9Q0N490</accession>
<proteinExistence type="predicted"/>
<dbReference type="PANTHER" id="PTHR10773:SF19">
    <property type="match status" value="1"/>
</dbReference>
<evidence type="ECO:0000256" key="1">
    <source>
        <dbReference type="SAM" id="MobiDB-lite"/>
    </source>
</evidence>
<dbReference type="Pfam" id="PF25273">
    <property type="entry name" value="DUF7869"/>
    <property type="match status" value="1"/>
</dbReference>
<feature type="region of interest" description="Disordered" evidence="1">
    <location>
        <begin position="295"/>
        <end position="316"/>
    </location>
</feature>
<evidence type="ECO:0000259" key="2">
    <source>
        <dbReference type="Pfam" id="PF25273"/>
    </source>
</evidence>
<protein>
    <recommendedName>
        <fullName evidence="2">DUF7869 domain-containing protein</fullName>
    </recommendedName>
</protein>
<organism evidence="3 4">
    <name type="scientific">Pseudolycoriella hygida</name>
    <dbReference type="NCBI Taxonomy" id="35572"/>
    <lineage>
        <taxon>Eukaryota</taxon>
        <taxon>Metazoa</taxon>
        <taxon>Ecdysozoa</taxon>
        <taxon>Arthropoda</taxon>
        <taxon>Hexapoda</taxon>
        <taxon>Insecta</taxon>
        <taxon>Pterygota</taxon>
        <taxon>Neoptera</taxon>
        <taxon>Endopterygota</taxon>
        <taxon>Diptera</taxon>
        <taxon>Nematocera</taxon>
        <taxon>Sciaroidea</taxon>
        <taxon>Sciaridae</taxon>
        <taxon>Pseudolycoriella</taxon>
    </lineage>
</organism>
<dbReference type="Proteomes" id="UP001151699">
    <property type="component" value="Chromosome B"/>
</dbReference>